<sequence length="146" mass="16861">MKIRNCSLVYTAICILIITGCSNISGNEDQRIRVQKHIGDNEYEDFKVVTDNNEVLQVKKILNDTTFEDKKVEMSRLADYHFIFQFKNPKIEARAVLYQIWISPNKDKMEIKAGDNRYAQLEGKHAVTLFQIVTGEKLVESTYIGL</sequence>
<evidence type="ECO:0008006" key="3">
    <source>
        <dbReference type="Google" id="ProtNLM"/>
    </source>
</evidence>
<dbReference type="AlphaFoldDB" id="A0A6H0TRT1"/>
<accession>A0A6H0TRT1</accession>
<dbReference type="Proteomes" id="UP000501374">
    <property type="component" value="Chromosome"/>
</dbReference>
<evidence type="ECO:0000313" key="2">
    <source>
        <dbReference type="Proteomes" id="UP000501374"/>
    </source>
</evidence>
<evidence type="ECO:0000313" key="1">
    <source>
        <dbReference type="EMBL" id="QIW21996.1"/>
    </source>
</evidence>
<dbReference type="RefSeq" id="WP_172555624.1">
    <property type="nucleotide sequence ID" value="NZ_CP035727.2"/>
</dbReference>
<name>A0A6H0TRT1_BACTU</name>
<protein>
    <recommendedName>
        <fullName evidence="3">Lipoprotein</fullName>
    </recommendedName>
</protein>
<dbReference type="PROSITE" id="PS51257">
    <property type="entry name" value="PROKAR_LIPOPROTEIN"/>
    <property type="match status" value="1"/>
</dbReference>
<reference evidence="2" key="1">
    <citation type="submission" date="2019-02" db="EMBL/GenBank/DDBJ databases">
        <title>Structural and Functional analysis of Lanthipeptide from Bacillus thuringiensis serovar andalousiensis B23193.</title>
        <authorList>
            <person name="Andreeva J.V."/>
            <person name="Grigoreva A."/>
        </authorList>
    </citation>
    <scope>NUCLEOTIDE SEQUENCE [LARGE SCALE GENOMIC DNA]</scope>
    <source>
        <strain evidence="2">B23193</strain>
    </source>
</reference>
<dbReference type="EMBL" id="CP035727">
    <property type="protein sequence ID" value="QIW21996.1"/>
    <property type="molecule type" value="Genomic_DNA"/>
</dbReference>
<gene>
    <name evidence="1" type="ORF">EVG22_28005</name>
</gene>
<proteinExistence type="predicted"/>
<organism evidence="1 2">
    <name type="scientific">Bacillus thuringiensis serovar andalousiensis</name>
    <dbReference type="NCBI Taxonomy" id="257985"/>
    <lineage>
        <taxon>Bacteria</taxon>
        <taxon>Bacillati</taxon>
        <taxon>Bacillota</taxon>
        <taxon>Bacilli</taxon>
        <taxon>Bacillales</taxon>
        <taxon>Bacillaceae</taxon>
        <taxon>Bacillus</taxon>
        <taxon>Bacillus cereus group</taxon>
    </lineage>
</organism>